<dbReference type="PROSITE" id="PS50222">
    <property type="entry name" value="EF_HAND_2"/>
    <property type="match status" value="4"/>
</dbReference>
<dbReference type="SUPFAM" id="SSF47473">
    <property type="entry name" value="EF-hand"/>
    <property type="match status" value="1"/>
</dbReference>
<accession>A0AAD5T690</accession>
<evidence type="ECO:0000259" key="3">
    <source>
        <dbReference type="PROSITE" id="PS50222"/>
    </source>
</evidence>
<evidence type="ECO:0000313" key="5">
    <source>
        <dbReference type="Proteomes" id="UP001211907"/>
    </source>
</evidence>
<feature type="domain" description="EF-hand" evidence="3">
    <location>
        <begin position="100"/>
        <end position="135"/>
    </location>
</feature>
<dbReference type="CDD" id="cd00051">
    <property type="entry name" value="EFh"/>
    <property type="match status" value="1"/>
</dbReference>
<reference evidence="4" key="1">
    <citation type="submission" date="2020-05" db="EMBL/GenBank/DDBJ databases">
        <title>Phylogenomic resolution of chytrid fungi.</title>
        <authorList>
            <person name="Stajich J.E."/>
            <person name="Amses K."/>
            <person name="Simmons R."/>
            <person name="Seto K."/>
            <person name="Myers J."/>
            <person name="Bonds A."/>
            <person name="Quandt C.A."/>
            <person name="Barry K."/>
            <person name="Liu P."/>
            <person name="Grigoriev I."/>
            <person name="Longcore J.E."/>
            <person name="James T.Y."/>
        </authorList>
    </citation>
    <scope>NUCLEOTIDE SEQUENCE</scope>
    <source>
        <strain evidence="4">JEL0513</strain>
    </source>
</reference>
<dbReference type="Pfam" id="PF13499">
    <property type="entry name" value="EF-hand_7"/>
    <property type="match status" value="2"/>
</dbReference>
<evidence type="ECO:0000313" key="4">
    <source>
        <dbReference type="EMBL" id="KAJ3133288.1"/>
    </source>
</evidence>
<dbReference type="PANTHER" id="PTHR23048:SF0">
    <property type="entry name" value="CALMODULIN LIKE 3"/>
    <property type="match status" value="1"/>
</dbReference>
<name>A0AAD5T690_9FUNG</name>
<dbReference type="GO" id="GO:0005509">
    <property type="term" value="F:calcium ion binding"/>
    <property type="evidence" value="ECO:0007669"/>
    <property type="project" value="InterPro"/>
</dbReference>
<dbReference type="AlphaFoldDB" id="A0AAD5T690"/>
<dbReference type="EMBL" id="JADGJH010000221">
    <property type="protein sequence ID" value="KAJ3133288.1"/>
    <property type="molecule type" value="Genomic_DNA"/>
</dbReference>
<evidence type="ECO:0000256" key="1">
    <source>
        <dbReference type="ARBA" id="ARBA00022737"/>
    </source>
</evidence>
<proteinExistence type="predicted"/>
<dbReference type="InterPro" id="IPR050230">
    <property type="entry name" value="CALM/Myosin/TropC-like"/>
</dbReference>
<feature type="domain" description="EF-hand" evidence="3">
    <location>
        <begin position="136"/>
        <end position="166"/>
    </location>
</feature>
<dbReference type="InterPro" id="IPR002048">
    <property type="entry name" value="EF_hand_dom"/>
</dbReference>
<dbReference type="PANTHER" id="PTHR23048">
    <property type="entry name" value="MYOSIN LIGHT CHAIN 1, 3"/>
    <property type="match status" value="1"/>
</dbReference>
<organism evidence="4 5">
    <name type="scientific">Physocladia obscura</name>
    <dbReference type="NCBI Taxonomy" id="109957"/>
    <lineage>
        <taxon>Eukaryota</taxon>
        <taxon>Fungi</taxon>
        <taxon>Fungi incertae sedis</taxon>
        <taxon>Chytridiomycota</taxon>
        <taxon>Chytridiomycota incertae sedis</taxon>
        <taxon>Chytridiomycetes</taxon>
        <taxon>Chytridiales</taxon>
        <taxon>Chytriomycetaceae</taxon>
        <taxon>Physocladia</taxon>
    </lineage>
</organism>
<keyword evidence="5" id="KW-1185">Reference proteome</keyword>
<dbReference type="SMART" id="SM00054">
    <property type="entry name" value="EFh"/>
    <property type="match status" value="4"/>
</dbReference>
<dbReference type="PROSITE" id="PS00018">
    <property type="entry name" value="EF_HAND_1"/>
    <property type="match status" value="4"/>
</dbReference>
<dbReference type="InterPro" id="IPR011992">
    <property type="entry name" value="EF-hand-dom_pair"/>
</dbReference>
<comment type="caution">
    <text evidence="4">The sequence shown here is derived from an EMBL/GenBank/DDBJ whole genome shotgun (WGS) entry which is preliminary data.</text>
</comment>
<gene>
    <name evidence="4" type="ORF">HK100_004503</name>
</gene>
<dbReference type="FunFam" id="1.10.238.10:FF:000001">
    <property type="entry name" value="Calmodulin 1"/>
    <property type="match status" value="1"/>
</dbReference>
<sequence>MNETEPKTALTEQQIADLKLAFTLFDTDGDGTISVPELQSLLTGLGAATGSKGQTNKPLTFAQTEKIMRSIDANANGVLEFDEFVVLMTSAKQKSKSFLDKQTELLNAFKVFDLDGDGFITHDELAHVLKNLGNKMTNEDIDDMLLAADVNGDGVIDYTEFLHMMS</sequence>
<evidence type="ECO:0000256" key="2">
    <source>
        <dbReference type="ARBA" id="ARBA00022837"/>
    </source>
</evidence>
<dbReference type="InterPro" id="IPR018247">
    <property type="entry name" value="EF_Hand_1_Ca_BS"/>
</dbReference>
<dbReference type="GO" id="GO:0016460">
    <property type="term" value="C:myosin II complex"/>
    <property type="evidence" value="ECO:0007669"/>
    <property type="project" value="TreeGrafter"/>
</dbReference>
<protein>
    <recommendedName>
        <fullName evidence="3">EF-hand domain-containing protein</fullName>
    </recommendedName>
</protein>
<dbReference type="Gene3D" id="1.10.238.10">
    <property type="entry name" value="EF-hand"/>
    <property type="match status" value="2"/>
</dbReference>
<feature type="domain" description="EF-hand" evidence="3">
    <location>
        <begin position="13"/>
        <end position="48"/>
    </location>
</feature>
<dbReference type="Proteomes" id="UP001211907">
    <property type="component" value="Unassembled WGS sequence"/>
</dbReference>
<keyword evidence="1" id="KW-0677">Repeat</keyword>
<keyword evidence="2" id="KW-0106">Calcium</keyword>
<feature type="domain" description="EF-hand" evidence="3">
    <location>
        <begin position="59"/>
        <end position="94"/>
    </location>
</feature>